<dbReference type="InterPro" id="IPR002939">
    <property type="entry name" value="DnaJ_C"/>
</dbReference>
<name>W6MHB9_9ASCO</name>
<dbReference type="Proteomes" id="UP000019384">
    <property type="component" value="Unassembled WGS sequence"/>
</dbReference>
<evidence type="ECO:0000256" key="5">
    <source>
        <dbReference type="ARBA" id="ARBA00023186"/>
    </source>
</evidence>
<dbReference type="PANTHER" id="PTHR43888">
    <property type="entry name" value="DNAJ-LIKE-2, ISOFORM A-RELATED"/>
    <property type="match status" value="1"/>
</dbReference>
<evidence type="ECO:0008006" key="11">
    <source>
        <dbReference type="Google" id="ProtNLM"/>
    </source>
</evidence>
<dbReference type="EMBL" id="HG793126">
    <property type="protein sequence ID" value="CDK25361.1"/>
    <property type="molecule type" value="Genomic_DNA"/>
</dbReference>
<gene>
    <name evidence="9" type="ORF">KUCA_T00001330001</name>
</gene>
<dbReference type="Gene3D" id="2.60.260.20">
    <property type="entry name" value="Urease metallochaperone UreE, N-terminal domain"/>
    <property type="match status" value="2"/>
</dbReference>
<feature type="domain" description="J" evidence="7">
    <location>
        <begin position="20"/>
        <end position="87"/>
    </location>
</feature>
<sequence>MPTTTLLHTISDKHIALGADLYEVLGVDRNATSIEIRKAYRKLALLHHPDKVPEHERDEAELRFKEISSAYEILSDEVKRDEYDLRGDAAFGAGGVPGAGAGGFGFEYDDRDFDEDDFANFFNMFGGGEPQARKPKESEFTPDAELEITITLEDIYKGKISKFTSTREIICTQCSGSGAKAGAKPKRCETCDGEGHIRRIRWIGPGMAANEYITCTKCEGTGVTFKKSQLCKKCKGKTTIPETKILEFVIPKGATSLDGKIILKGESDQCVGKKPGDVVLKYKVEDHEVFRRGENENELYATIHIALVDSLCGFSSRVVLHHLDGRPIKIDSKPGKVLRPGDLLKIPNDGMPYVGNENKLGNLYLEVVIDFPPDHWFLEKSDLDKIKTILDVNSNQPTKDDENDGVSPVFYSVVDQSKKENNNSWWSWFGWN</sequence>
<dbReference type="FunFam" id="2.10.230.10:FF:000001">
    <property type="entry name" value="DnaJ subfamily A member 2"/>
    <property type="match status" value="1"/>
</dbReference>
<dbReference type="InterPro" id="IPR008971">
    <property type="entry name" value="HSP40/DnaJ_pept-bd"/>
</dbReference>
<evidence type="ECO:0000256" key="6">
    <source>
        <dbReference type="PROSITE-ProRule" id="PRU00546"/>
    </source>
</evidence>
<evidence type="ECO:0000313" key="9">
    <source>
        <dbReference type="EMBL" id="CDK25361.1"/>
    </source>
</evidence>
<dbReference type="CDD" id="cd06257">
    <property type="entry name" value="DnaJ"/>
    <property type="match status" value="1"/>
</dbReference>
<keyword evidence="1 6" id="KW-0479">Metal-binding</keyword>
<keyword evidence="4 6" id="KW-0862">Zinc</keyword>
<organism evidence="9 10">
    <name type="scientific">Kuraishia capsulata CBS 1993</name>
    <dbReference type="NCBI Taxonomy" id="1382522"/>
    <lineage>
        <taxon>Eukaryota</taxon>
        <taxon>Fungi</taxon>
        <taxon>Dikarya</taxon>
        <taxon>Ascomycota</taxon>
        <taxon>Saccharomycotina</taxon>
        <taxon>Pichiomycetes</taxon>
        <taxon>Pichiales</taxon>
        <taxon>Pichiaceae</taxon>
        <taxon>Kuraishia</taxon>
    </lineage>
</organism>
<dbReference type="GO" id="GO:0030544">
    <property type="term" value="F:Hsp70 protein binding"/>
    <property type="evidence" value="ECO:0007669"/>
    <property type="project" value="InterPro"/>
</dbReference>
<evidence type="ECO:0000256" key="4">
    <source>
        <dbReference type="ARBA" id="ARBA00022833"/>
    </source>
</evidence>
<evidence type="ECO:0000259" key="8">
    <source>
        <dbReference type="PROSITE" id="PS51188"/>
    </source>
</evidence>
<feature type="zinc finger region" description="CR-type" evidence="6">
    <location>
        <begin position="158"/>
        <end position="243"/>
    </location>
</feature>
<dbReference type="Pfam" id="PF01556">
    <property type="entry name" value="DnaJ_C"/>
    <property type="match status" value="1"/>
</dbReference>
<dbReference type="PRINTS" id="PR00625">
    <property type="entry name" value="JDOMAIN"/>
</dbReference>
<keyword evidence="10" id="KW-1185">Reference proteome</keyword>
<dbReference type="SUPFAM" id="SSF57938">
    <property type="entry name" value="DnaJ/Hsp40 cysteine-rich domain"/>
    <property type="match status" value="1"/>
</dbReference>
<dbReference type="InterPro" id="IPR044713">
    <property type="entry name" value="DNJA1/2-like"/>
</dbReference>
<protein>
    <recommendedName>
        <fullName evidence="11">DnaJ-domain-containing protein</fullName>
    </recommendedName>
</protein>
<keyword evidence="5" id="KW-0143">Chaperone</keyword>
<dbReference type="CDD" id="cd10719">
    <property type="entry name" value="DnaJ_zf"/>
    <property type="match status" value="1"/>
</dbReference>
<dbReference type="CDD" id="cd10747">
    <property type="entry name" value="DnaJ_C"/>
    <property type="match status" value="1"/>
</dbReference>
<keyword evidence="3 6" id="KW-0863">Zinc-finger</keyword>
<dbReference type="AlphaFoldDB" id="W6MHB9"/>
<dbReference type="GeneID" id="34518761"/>
<dbReference type="Gene3D" id="1.10.287.110">
    <property type="entry name" value="DnaJ domain"/>
    <property type="match status" value="1"/>
</dbReference>
<dbReference type="PROSITE" id="PS00636">
    <property type="entry name" value="DNAJ_1"/>
    <property type="match status" value="1"/>
</dbReference>
<feature type="domain" description="CR-type" evidence="8">
    <location>
        <begin position="158"/>
        <end position="243"/>
    </location>
</feature>
<reference evidence="9" key="1">
    <citation type="submission" date="2013-12" db="EMBL/GenBank/DDBJ databases">
        <authorList>
            <person name="Genoscope - CEA"/>
        </authorList>
    </citation>
    <scope>NUCLEOTIDE SEQUENCE</scope>
    <source>
        <strain evidence="9">CBS 1993</strain>
    </source>
</reference>
<dbReference type="InterPro" id="IPR001305">
    <property type="entry name" value="HSP_DnaJ_Cys-rich_dom"/>
</dbReference>
<evidence type="ECO:0000256" key="1">
    <source>
        <dbReference type="ARBA" id="ARBA00022723"/>
    </source>
</evidence>
<dbReference type="InterPro" id="IPR036869">
    <property type="entry name" value="J_dom_sf"/>
</dbReference>
<dbReference type="GO" id="GO:0006457">
    <property type="term" value="P:protein folding"/>
    <property type="evidence" value="ECO:0007669"/>
    <property type="project" value="InterPro"/>
</dbReference>
<evidence type="ECO:0000313" key="10">
    <source>
        <dbReference type="Proteomes" id="UP000019384"/>
    </source>
</evidence>
<dbReference type="SUPFAM" id="SSF46565">
    <property type="entry name" value="Chaperone J-domain"/>
    <property type="match status" value="1"/>
</dbReference>
<proteinExistence type="predicted"/>
<dbReference type="PROSITE" id="PS50076">
    <property type="entry name" value="DNAJ_2"/>
    <property type="match status" value="1"/>
</dbReference>
<evidence type="ECO:0000259" key="7">
    <source>
        <dbReference type="PROSITE" id="PS50076"/>
    </source>
</evidence>
<dbReference type="Pfam" id="PF00684">
    <property type="entry name" value="DnaJ_CXXCXGXG"/>
    <property type="match status" value="1"/>
</dbReference>
<accession>W6MHB9</accession>
<dbReference type="OrthoDB" id="550424at2759"/>
<dbReference type="RefSeq" id="XP_022457373.1">
    <property type="nucleotide sequence ID" value="XM_022603498.1"/>
</dbReference>
<dbReference type="InterPro" id="IPR036410">
    <property type="entry name" value="HSP_DnaJ_Cys-rich_dom_sf"/>
</dbReference>
<dbReference type="FunFam" id="2.60.260.20:FF:000003">
    <property type="entry name" value="DnaJ subfamily A member 2"/>
    <property type="match status" value="1"/>
</dbReference>
<reference evidence="9" key="2">
    <citation type="submission" date="2014-02" db="EMBL/GenBank/DDBJ databases">
        <title>Complete DNA sequence of /Kuraishia capsulata/ illustrates novel genomic features among budding yeasts (/Saccharomycotina/).</title>
        <authorList>
            <person name="Morales L."/>
            <person name="Noel B."/>
            <person name="Porcel B."/>
            <person name="Marcet-Houben M."/>
            <person name="Hullo M-F."/>
            <person name="Sacerdot C."/>
            <person name="Tekaia F."/>
            <person name="Leh-Louis V."/>
            <person name="Despons L."/>
            <person name="Khanna V."/>
            <person name="Aury J-M."/>
            <person name="Barbe V."/>
            <person name="Couloux A."/>
            <person name="Labadie K."/>
            <person name="Pelletier E."/>
            <person name="Souciet J-L."/>
            <person name="Boekhout T."/>
            <person name="Gabaldon T."/>
            <person name="Wincker P."/>
            <person name="Dujon B."/>
        </authorList>
    </citation>
    <scope>NUCLEOTIDE SEQUENCE</scope>
    <source>
        <strain evidence="9">CBS 1993</strain>
    </source>
</reference>
<dbReference type="SUPFAM" id="SSF49493">
    <property type="entry name" value="HSP40/DnaJ peptide-binding domain"/>
    <property type="match status" value="2"/>
</dbReference>
<evidence type="ECO:0000256" key="3">
    <source>
        <dbReference type="ARBA" id="ARBA00022771"/>
    </source>
</evidence>
<evidence type="ECO:0000256" key="2">
    <source>
        <dbReference type="ARBA" id="ARBA00022737"/>
    </source>
</evidence>
<dbReference type="GO" id="GO:0008270">
    <property type="term" value="F:zinc ion binding"/>
    <property type="evidence" value="ECO:0007669"/>
    <property type="project" value="UniProtKB-KW"/>
</dbReference>
<dbReference type="SMART" id="SM00271">
    <property type="entry name" value="DnaJ"/>
    <property type="match status" value="1"/>
</dbReference>
<dbReference type="HOGENOM" id="CLU_017633_10_0_1"/>
<dbReference type="Gene3D" id="2.10.230.10">
    <property type="entry name" value="Heat shock protein DnaJ, cysteine-rich domain"/>
    <property type="match status" value="1"/>
</dbReference>
<dbReference type="GO" id="GO:0051082">
    <property type="term" value="F:unfolded protein binding"/>
    <property type="evidence" value="ECO:0007669"/>
    <property type="project" value="InterPro"/>
</dbReference>
<dbReference type="PROSITE" id="PS51188">
    <property type="entry name" value="ZF_CR"/>
    <property type="match status" value="1"/>
</dbReference>
<keyword evidence="2" id="KW-0677">Repeat</keyword>
<dbReference type="InterPro" id="IPR001623">
    <property type="entry name" value="DnaJ_domain"/>
</dbReference>
<dbReference type="Pfam" id="PF00226">
    <property type="entry name" value="DnaJ"/>
    <property type="match status" value="1"/>
</dbReference>
<dbReference type="InterPro" id="IPR018253">
    <property type="entry name" value="DnaJ_domain_CS"/>
</dbReference>
<dbReference type="STRING" id="1382522.W6MHB9"/>